<reference evidence="3" key="1">
    <citation type="submission" date="2021-10" db="EMBL/GenBank/DDBJ databases">
        <title>Tropical sea cucumber genome reveals ecological adaptation and Cuvierian tubules defense mechanism.</title>
        <authorList>
            <person name="Chen T."/>
        </authorList>
    </citation>
    <scope>NUCLEOTIDE SEQUENCE</scope>
    <source>
        <strain evidence="3">Nanhai2018</strain>
        <tissue evidence="3">Muscle</tissue>
    </source>
</reference>
<proteinExistence type="predicted"/>
<accession>A0A9Q0YDH9</accession>
<keyword evidence="4" id="KW-1185">Reference proteome</keyword>
<protein>
    <submittedName>
        <fullName evidence="3">Uncharacterized protein</fullName>
    </submittedName>
</protein>
<gene>
    <name evidence="3" type="ORF">HOLleu_40336</name>
</gene>
<dbReference type="EMBL" id="JAIZAY010000022">
    <property type="protein sequence ID" value="KAJ8020683.1"/>
    <property type="molecule type" value="Genomic_DNA"/>
</dbReference>
<dbReference type="AlphaFoldDB" id="A0A9Q0YDH9"/>
<evidence type="ECO:0000256" key="1">
    <source>
        <dbReference type="SAM" id="MobiDB-lite"/>
    </source>
</evidence>
<keyword evidence="2" id="KW-0812">Transmembrane</keyword>
<feature type="compositionally biased region" description="Polar residues" evidence="1">
    <location>
        <begin position="152"/>
        <end position="162"/>
    </location>
</feature>
<name>A0A9Q0YDH9_HOLLE</name>
<comment type="caution">
    <text evidence="3">The sequence shown here is derived from an EMBL/GenBank/DDBJ whole genome shotgun (WGS) entry which is preliminary data.</text>
</comment>
<feature type="region of interest" description="Disordered" evidence="1">
    <location>
        <begin position="47"/>
        <end position="77"/>
    </location>
</feature>
<feature type="region of interest" description="Disordered" evidence="1">
    <location>
        <begin position="152"/>
        <end position="206"/>
    </location>
</feature>
<keyword evidence="2" id="KW-1133">Transmembrane helix</keyword>
<sequence>MEDRGGRDEDGLRRAHSEVRDAAIITLHRVSQNDNISDQISPQYAMVHKSSNGSGSGADRYHPSEGDTWSETGGGNSETMFVYPENDEEYGEGDSGIMVRDRNQSPPYDATVHHTVVTISNNDVVESVQSNGSGDGDVASASYVTSDVISESSYKSTTEEPNTVSTHGSTTSGVVVPWSTPSESVYETMKTIPPPTRSVQNRNGPRLDDSIQVEIDTVSHPMGKRQPRFNTEVCTLQNFYDDGFLEAMKWRTRKRYARRRKKYLAAIITILFIVLLLIAVVVGLLLYSNGTFGYFPMGTKAKENGGNLT</sequence>
<organism evidence="3 4">
    <name type="scientific">Holothuria leucospilota</name>
    <name type="common">Black long sea cucumber</name>
    <name type="synonym">Mertensiothuria leucospilota</name>
    <dbReference type="NCBI Taxonomy" id="206669"/>
    <lineage>
        <taxon>Eukaryota</taxon>
        <taxon>Metazoa</taxon>
        <taxon>Echinodermata</taxon>
        <taxon>Eleutherozoa</taxon>
        <taxon>Echinozoa</taxon>
        <taxon>Holothuroidea</taxon>
        <taxon>Aspidochirotacea</taxon>
        <taxon>Aspidochirotida</taxon>
        <taxon>Holothuriidae</taxon>
        <taxon>Holothuria</taxon>
    </lineage>
</organism>
<dbReference type="Proteomes" id="UP001152320">
    <property type="component" value="Chromosome 22"/>
</dbReference>
<feature type="compositionally biased region" description="Low complexity" evidence="1">
    <location>
        <begin position="163"/>
        <end position="176"/>
    </location>
</feature>
<evidence type="ECO:0000256" key="2">
    <source>
        <dbReference type="SAM" id="Phobius"/>
    </source>
</evidence>
<feature type="transmembrane region" description="Helical" evidence="2">
    <location>
        <begin position="263"/>
        <end position="287"/>
    </location>
</feature>
<evidence type="ECO:0000313" key="3">
    <source>
        <dbReference type="EMBL" id="KAJ8020683.1"/>
    </source>
</evidence>
<evidence type="ECO:0000313" key="4">
    <source>
        <dbReference type="Proteomes" id="UP001152320"/>
    </source>
</evidence>
<keyword evidence="2" id="KW-0472">Membrane</keyword>